<dbReference type="InterPro" id="IPR005693">
    <property type="entry name" value="Mce"/>
</dbReference>
<dbReference type="Proteomes" id="UP001347146">
    <property type="component" value="Unassembled WGS sequence"/>
</dbReference>
<organism evidence="3 4">
    <name type="scientific">Gordonia sesuvii</name>
    <dbReference type="NCBI Taxonomy" id="3116777"/>
    <lineage>
        <taxon>Bacteria</taxon>
        <taxon>Bacillati</taxon>
        <taxon>Actinomycetota</taxon>
        <taxon>Actinomycetes</taxon>
        <taxon>Mycobacteriales</taxon>
        <taxon>Gordoniaceae</taxon>
        <taxon>Gordonia</taxon>
    </lineage>
</organism>
<evidence type="ECO:0000259" key="1">
    <source>
        <dbReference type="Pfam" id="PF02470"/>
    </source>
</evidence>
<gene>
    <name evidence="3" type="ORF">VZC37_04750</name>
</gene>
<dbReference type="NCBIfam" id="TIGR00996">
    <property type="entry name" value="Mtu_fam_mce"/>
    <property type="match status" value="1"/>
</dbReference>
<dbReference type="InterPro" id="IPR052336">
    <property type="entry name" value="MlaD_Phospholipid_Transporter"/>
</dbReference>
<evidence type="ECO:0000313" key="3">
    <source>
        <dbReference type="EMBL" id="MEE3849627.1"/>
    </source>
</evidence>
<protein>
    <submittedName>
        <fullName evidence="3">MCE family protein</fullName>
    </submittedName>
</protein>
<keyword evidence="4" id="KW-1185">Reference proteome</keyword>
<dbReference type="Pfam" id="PF02470">
    <property type="entry name" value="MlaD"/>
    <property type="match status" value="1"/>
</dbReference>
<feature type="domain" description="Mammalian cell entry C-terminal" evidence="2">
    <location>
        <begin position="110"/>
        <end position="225"/>
    </location>
</feature>
<dbReference type="EMBL" id="JAZDUF010000001">
    <property type="protein sequence ID" value="MEE3849627.1"/>
    <property type="molecule type" value="Genomic_DNA"/>
</dbReference>
<feature type="domain" description="Mce/MlaD" evidence="1">
    <location>
        <begin position="30"/>
        <end position="105"/>
    </location>
</feature>
<dbReference type="Pfam" id="PF11887">
    <property type="entry name" value="Mce4_CUP1"/>
    <property type="match status" value="1"/>
</dbReference>
<evidence type="ECO:0000313" key="4">
    <source>
        <dbReference type="Proteomes" id="UP001347146"/>
    </source>
</evidence>
<dbReference type="InterPro" id="IPR003399">
    <property type="entry name" value="Mce/MlaD"/>
</dbReference>
<dbReference type="InterPro" id="IPR024516">
    <property type="entry name" value="Mce_C"/>
</dbReference>
<accession>A0ABU7M935</accession>
<comment type="caution">
    <text evidence="3">The sequence shown here is derived from an EMBL/GenBank/DDBJ whole genome shotgun (WGS) entry which is preliminary data.</text>
</comment>
<name>A0ABU7M935_9ACTN</name>
<dbReference type="RefSeq" id="WP_330431253.1">
    <property type="nucleotide sequence ID" value="NZ_JAZDUF010000001.1"/>
</dbReference>
<proteinExistence type="predicted"/>
<evidence type="ECO:0000259" key="2">
    <source>
        <dbReference type="Pfam" id="PF11887"/>
    </source>
</evidence>
<dbReference type="PANTHER" id="PTHR33371">
    <property type="entry name" value="INTERMEMBRANE PHOSPHOLIPID TRANSPORT SYSTEM BINDING PROTEIN MLAD-RELATED"/>
    <property type="match status" value="1"/>
</dbReference>
<sequence>MVRLGIFATVMIVVLFAVLRTIERPVEGDGTEYHAMFTDASGLYAGDDVREFGVAVGKVEAVTLQGAQARVTFTADRTRPIDEDATLAIRYQNLTGQRYLDVQPPEEPAAPVPAGFVVATDQTIPSFDITTLFNGLQPVLADLSPDELNKFAGSILSVVQGDGNGIGPALDAIGRLGEYAQDRQQVISTLVRNLRDISDRIGGKSANLVTLLTQLTALFVSLQEKLPGLIDFANQIPPVLDPLDDLMHQIGLTGDPNQPLDELIRRTFPEPERSVEVLRRLPGLLQSLAAVVPDSGQYTCRHGAAETSPQIQVLLQAERITVCKAG</sequence>
<dbReference type="PANTHER" id="PTHR33371:SF17">
    <property type="entry name" value="MCE-FAMILY PROTEIN MCE1B"/>
    <property type="match status" value="1"/>
</dbReference>
<reference evidence="3 4" key="1">
    <citation type="submission" date="2024-01" db="EMBL/GenBank/DDBJ databases">
        <title>Draft genome sequence of Gordonia sp. LSe1-13.</title>
        <authorList>
            <person name="Suphannarot A."/>
            <person name="Mingma R."/>
        </authorList>
    </citation>
    <scope>NUCLEOTIDE SEQUENCE [LARGE SCALE GENOMIC DNA]</scope>
    <source>
        <strain evidence="3 4">LSe1-13</strain>
    </source>
</reference>